<evidence type="ECO:0000256" key="13">
    <source>
        <dbReference type="SAM" id="MobiDB-lite"/>
    </source>
</evidence>
<evidence type="ECO:0000256" key="9">
    <source>
        <dbReference type="ARBA" id="ARBA00023125"/>
    </source>
</evidence>
<protein>
    <submittedName>
        <fullName evidence="16">Endothelial zinc finger protein induced by tumor necrosis factor alpha-like isoform X1</fullName>
    </submittedName>
</protein>
<feature type="domain" description="C2H2-type" evidence="14">
    <location>
        <begin position="532"/>
        <end position="559"/>
    </location>
</feature>
<dbReference type="KEGG" id="tsr:106551068"/>
<dbReference type="RefSeq" id="XP_013924553.1">
    <property type="nucleotide sequence ID" value="XM_014069078.1"/>
</dbReference>
<comment type="subcellular location">
    <subcellularLocation>
        <location evidence="2">Nucleus</location>
    </subcellularLocation>
</comment>
<keyword evidence="8" id="KW-0805">Transcription regulation</keyword>
<feature type="region of interest" description="Disordered" evidence="13">
    <location>
        <begin position="181"/>
        <end position="283"/>
    </location>
</feature>
<feature type="compositionally biased region" description="Polar residues" evidence="13">
    <location>
        <begin position="208"/>
        <end position="223"/>
    </location>
</feature>
<dbReference type="Gene3D" id="3.30.160.60">
    <property type="entry name" value="Classic Zinc Finger"/>
    <property type="match status" value="7"/>
</dbReference>
<dbReference type="SMART" id="SM00355">
    <property type="entry name" value="ZnF_C2H2"/>
    <property type="match status" value="7"/>
</dbReference>
<keyword evidence="6 12" id="KW-0863">Zinc-finger</keyword>
<dbReference type="InterPro" id="IPR036236">
    <property type="entry name" value="Znf_C2H2_sf"/>
</dbReference>
<evidence type="ECO:0000256" key="5">
    <source>
        <dbReference type="ARBA" id="ARBA00022737"/>
    </source>
</evidence>
<evidence type="ECO:0000256" key="11">
    <source>
        <dbReference type="ARBA" id="ARBA00023242"/>
    </source>
</evidence>
<feature type="domain" description="C2H2-type" evidence="14">
    <location>
        <begin position="400"/>
        <end position="427"/>
    </location>
</feature>
<dbReference type="FunFam" id="3.30.160.60:FF:000446">
    <property type="entry name" value="Zinc finger protein"/>
    <property type="match status" value="1"/>
</dbReference>
<dbReference type="FunFam" id="3.30.160.60:FF:001442">
    <property type="entry name" value="zinc finger protein 696"/>
    <property type="match status" value="1"/>
</dbReference>
<feature type="domain" description="C2H2-type" evidence="14">
    <location>
        <begin position="560"/>
        <end position="587"/>
    </location>
</feature>
<sequence length="647" mass="73052">MRRVQRQSPFAIRSLELIFKDMCVWSTVLRGQKKNLPKLLSPKCIQITTPINPLTKNLALSAASCERQRKKIFQNFRKEILLWTNMQESYETVISLAEELAISWPRITAFTEIRGRQGLAPGLEIEPEQGQLAPLQGEAEATTDGSSGEGILPDIRRQLGVILQTIGKAQVEKMLKELVKEQEQEQQRRVRRRKRMSRSPRHGGGETAEQSNLETSRDLQTGTVEGPAVLSRKPFGNEVQGSIKCPGLAGPKQPKMIRGDMRGYKNNPAQQNPLGTRWGAEPRENVNRSPFSNMSYDSQEAGRICPSFVERPQFLGWQKPHYTQRRQRLPAGEKPHHCGLCRRTVVIPPLRPNSPHNSALIPFLNSASEFSSALTLNSVGPLNTQALPGNPASAQSQKPHACEECGKRFRILANLERHQQRHAAEKPHQCRDCGRRFRWGCHLERHRRSRRCVECGGGLATPPPPPTPPPEPDRPYSCGECGRRFTQRSALSKHRRLHSGERPYGCIECGKRFLQRSDLTIHIRSHSGEQPYACTECGRRFSVSSNLSKHRRMHRGERPHACSVCSKRFLQRSELLIHQRAHTGERPYPCTACGKRFARRAHLKRHQRTHGGMPATATASRHQNAHLFIAPSPDAMSFVNINSMNLA</sequence>
<comment type="similarity">
    <text evidence="3">Belongs to the krueppel C2H2-type zinc-finger protein family.</text>
</comment>
<evidence type="ECO:0000256" key="2">
    <source>
        <dbReference type="ARBA" id="ARBA00004123"/>
    </source>
</evidence>
<organism evidence="15 16">
    <name type="scientific">Thamnophis sirtalis</name>
    <dbReference type="NCBI Taxonomy" id="35019"/>
    <lineage>
        <taxon>Eukaryota</taxon>
        <taxon>Metazoa</taxon>
        <taxon>Chordata</taxon>
        <taxon>Craniata</taxon>
        <taxon>Vertebrata</taxon>
        <taxon>Euteleostomi</taxon>
        <taxon>Lepidosauria</taxon>
        <taxon>Squamata</taxon>
        <taxon>Bifurcata</taxon>
        <taxon>Unidentata</taxon>
        <taxon>Episquamata</taxon>
        <taxon>Toxicofera</taxon>
        <taxon>Serpentes</taxon>
        <taxon>Colubroidea</taxon>
        <taxon>Colubridae</taxon>
        <taxon>Natricinae</taxon>
        <taxon>Thamnophis</taxon>
    </lineage>
</organism>
<dbReference type="SUPFAM" id="SSF57667">
    <property type="entry name" value="beta-beta-alpha zinc fingers"/>
    <property type="match status" value="4"/>
</dbReference>
<evidence type="ECO:0000256" key="3">
    <source>
        <dbReference type="ARBA" id="ARBA00006991"/>
    </source>
</evidence>
<evidence type="ECO:0000259" key="14">
    <source>
        <dbReference type="PROSITE" id="PS50157"/>
    </source>
</evidence>
<dbReference type="Pfam" id="PF00096">
    <property type="entry name" value="zf-C2H2"/>
    <property type="match status" value="4"/>
</dbReference>
<dbReference type="OrthoDB" id="654211at2759"/>
<evidence type="ECO:0000256" key="6">
    <source>
        <dbReference type="ARBA" id="ARBA00022771"/>
    </source>
</evidence>
<dbReference type="GO" id="GO:0005634">
    <property type="term" value="C:nucleus"/>
    <property type="evidence" value="ECO:0007669"/>
    <property type="project" value="UniProtKB-SubCell"/>
</dbReference>
<keyword evidence="5" id="KW-0677">Repeat</keyword>
<evidence type="ECO:0000256" key="7">
    <source>
        <dbReference type="ARBA" id="ARBA00022833"/>
    </source>
</evidence>
<dbReference type="FunFam" id="3.30.160.60:FF:000516">
    <property type="entry name" value="zinc finger protein 771"/>
    <property type="match status" value="1"/>
</dbReference>
<feature type="domain" description="C2H2-type" evidence="14">
    <location>
        <begin position="428"/>
        <end position="448"/>
    </location>
</feature>
<keyword evidence="15" id="KW-1185">Reference proteome</keyword>
<accession>A0A6I9YJK3</accession>
<keyword evidence="9" id="KW-0238">DNA-binding</keyword>
<feature type="compositionally biased region" description="Basic residues" evidence="13">
    <location>
        <begin position="189"/>
        <end position="201"/>
    </location>
</feature>
<dbReference type="AlphaFoldDB" id="A0A6I9YJK3"/>
<dbReference type="Proteomes" id="UP000504617">
    <property type="component" value="Unplaced"/>
</dbReference>
<evidence type="ECO:0000256" key="12">
    <source>
        <dbReference type="PROSITE-ProRule" id="PRU00042"/>
    </source>
</evidence>
<name>A0A6I9YJK3_9SAUR</name>
<dbReference type="PANTHER" id="PTHR23226">
    <property type="entry name" value="ZINC FINGER AND SCAN DOMAIN-CONTAINING"/>
    <property type="match status" value="1"/>
</dbReference>
<dbReference type="GeneID" id="106551068"/>
<dbReference type="PROSITE" id="PS50157">
    <property type="entry name" value="ZINC_FINGER_C2H2_2"/>
    <property type="match status" value="7"/>
</dbReference>
<reference evidence="16" key="1">
    <citation type="submission" date="2025-08" db="UniProtKB">
        <authorList>
            <consortium name="RefSeq"/>
        </authorList>
    </citation>
    <scope>IDENTIFICATION</scope>
    <source>
        <tissue evidence="16">Skeletal muscle</tissue>
    </source>
</reference>
<feature type="domain" description="C2H2-type" evidence="14">
    <location>
        <begin position="476"/>
        <end position="503"/>
    </location>
</feature>
<evidence type="ECO:0000256" key="10">
    <source>
        <dbReference type="ARBA" id="ARBA00023163"/>
    </source>
</evidence>
<dbReference type="PANTHER" id="PTHR23226:SF416">
    <property type="entry name" value="FI01424P"/>
    <property type="match status" value="1"/>
</dbReference>
<gene>
    <name evidence="16" type="primary">LOC106551068</name>
</gene>
<evidence type="ECO:0000313" key="15">
    <source>
        <dbReference type="Proteomes" id="UP000504617"/>
    </source>
</evidence>
<keyword evidence="7" id="KW-0862">Zinc</keyword>
<evidence type="ECO:0000256" key="1">
    <source>
        <dbReference type="ARBA" id="ARBA00003767"/>
    </source>
</evidence>
<dbReference type="FunFam" id="3.30.160.60:FF:002716">
    <property type="entry name" value="Zinc finger protein 212"/>
    <property type="match status" value="1"/>
</dbReference>
<evidence type="ECO:0000256" key="4">
    <source>
        <dbReference type="ARBA" id="ARBA00022723"/>
    </source>
</evidence>
<keyword evidence="4" id="KW-0479">Metal-binding</keyword>
<dbReference type="FunFam" id="3.30.160.60:FF:000100">
    <property type="entry name" value="Zinc finger 45-like"/>
    <property type="match status" value="1"/>
</dbReference>
<feature type="domain" description="C2H2-type" evidence="14">
    <location>
        <begin position="588"/>
        <end position="615"/>
    </location>
</feature>
<evidence type="ECO:0000256" key="8">
    <source>
        <dbReference type="ARBA" id="ARBA00023015"/>
    </source>
</evidence>
<dbReference type="GO" id="GO:0000978">
    <property type="term" value="F:RNA polymerase II cis-regulatory region sequence-specific DNA binding"/>
    <property type="evidence" value="ECO:0007669"/>
    <property type="project" value="TreeGrafter"/>
</dbReference>
<comment type="function">
    <text evidence="1">May be involved in transcriptional regulation.</text>
</comment>
<feature type="domain" description="C2H2-type" evidence="14">
    <location>
        <begin position="504"/>
        <end position="531"/>
    </location>
</feature>
<keyword evidence="10" id="KW-0804">Transcription</keyword>
<dbReference type="PROSITE" id="PS00028">
    <property type="entry name" value="ZINC_FINGER_C2H2_1"/>
    <property type="match status" value="6"/>
</dbReference>
<dbReference type="GO" id="GO:0008270">
    <property type="term" value="F:zinc ion binding"/>
    <property type="evidence" value="ECO:0007669"/>
    <property type="project" value="UniProtKB-KW"/>
</dbReference>
<dbReference type="FunFam" id="3.30.160.60:FF:002274">
    <property type="entry name" value="Zinc finger protein 432"/>
    <property type="match status" value="1"/>
</dbReference>
<evidence type="ECO:0000313" key="16">
    <source>
        <dbReference type="RefSeq" id="XP_013924553.1"/>
    </source>
</evidence>
<keyword evidence="11" id="KW-0539">Nucleus</keyword>
<dbReference type="InterPro" id="IPR013087">
    <property type="entry name" value="Znf_C2H2_type"/>
</dbReference>
<dbReference type="FunFam" id="3.30.160.60:FF:000218">
    <property type="entry name" value="Zinc finger protein 10"/>
    <property type="match status" value="1"/>
</dbReference>
<proteinExistence type="inferred from homology"/>
<dbReference type="GO" id="GO:0000981">
    <property type="term" value="F:DNA-binding transcription factor activity, RNA polymerase II-specific"/>
    <property type="evidence" value="ECO:0007669"/>
    <property type="project" value="TreeGrafter"/>
</dbReference>